<dbReference type="CDD" id="cd18746">
    <property type="entry name" value="PIN_VapC4-5_FitB-like"/>
    <property type="match status" value="1"/>
</dbReference>
<keyword evidence="3 8" id="KW-0540">Nuclease</keyword>
<keyword evidence="6 8" id="KW-0460">Magnesium</keyword>
<dbReference type="PANTHER" id="PTHR33653">
    <property type="entry name" value="RIBONUCLEASE VAPC2"/>
    <property type="match status" value="1"/>
</dbReference>
<keyword evidence="11" id="KW-1185">Reference proteome</keyword>
<keyword evidence="2 8" id="KW-1277">Toxin-antitoxin system</keyword>
<evidence type="ECO:0000256" key="1">
    <source>
        <dbReference type="ARBA" id="ARBA00001946"/>
    </source>
</evidence>
<sequence>MYLVDTNVLSAGAPTKAVAVEDVTAWMERNTAALFLSVVTIAEIEDGIAKCRREGASRKADRLSEWLETLLHLYADRILPVDLQTARHIGVMRDRAKGQGHDPGWADLAIAATARRHAFTLLTCNLRHFRPLDVTALDPFEALPPDIA</sequence>
<evidence type="ECO:0000313" key="11">
    <source>
        <dbReference type="Proteomes" id="UP001480955"/>
    </source>
</evidence>
<evidence type="ECO:0000256" key="8">
    <source>
        <dbReference type="HAMAP-Rule" id="MF_00265"/>
    </source>
</evidence>
<dbReference type="Gene3D" id="3.40.50.1010">
    <property type="entry name" value="5'-nuclease"/>
    <property type="match status" value="1"/>
</dbReference>
<evidence type="ECO:0000256" key="5">
    <source>
        <dbReference type="ARBA" id="ARBA00022801"/>
    </source>
</evidence>
<dbReference type="EMBL" id="JBELQE010000068">
    <property type="protein sequence ID" value="MER2250597.1"/>
    <property type="molecule type" value="Genomic_DNA"/>
</dbReference>
<evidence type="ECO:0000256" key="3">
    <source>
        <dbReference type="ARBA" id="ARBA00022722"/>
    </source>
</evidence>
<keyword evidence="8" id="KW-0800">Toxin</keyword>
<dbReference type="RefSeq" id="WP_350394708.1">
    <property type="nucleotide sequence ID" value="NZ_JBELQE010000068.1"/>
</dbReference>
<dbReference type="Proteomes" id="UP001480955">
    <property type="component" value="Unassembled WGS sequence"/>
</dbReference>
<dbReference type="EC" id="3.1.-.-" evidence="8"/>
<protein>
    <recommendedName>
        <fullName evidence="8">Ribonuclease VapC</fullName>
        <shortName evidence="8">RNase VapC</shortName>
        <ecNumber evidence="8">3.1.-.-</ecNumber>
    </recommendedName>
    <alternativeName>
        <fullName evidence="8">Toxin VapC</fullName>
    </alternativeName>
</protein>
<dbReference type="PANTHER" id="PTHR33653:SF1">
    <property type="entry name" value="RIBONUCLEASE VAPC2"/>
    <property type="match status" value="1"/>
</dbReference>
<proteinExistence type="inferred from homology"/>
<evidence type="ECO:0000256" key="2">
    <source>
        <dbReference type="ARBA" id="ARBA00022649"/>
    </source>
</evidence>
<comment type="cofactor">
    <cofactor evidence="1 8">
        <name>Mg(2+)</name>
        <dbReference type="ChEBI" id="CHEBI:18420"/>
    </cofactor>
</comment>
<feature type="binding site" evidence="8">
    <location>
        <position position="107"/>
    </location>
    <ligand>
        <name>Mg(2+)</name>
        <dbReference type="ChEBI" id="CHEBI:18420"/>
    </ligand>
</feature>
<evidence type="ECO:0000259" key="9">
    <source>
        <dbReference type="Pfam" id="PF01850"/>
    </source>
</evidence>
<evidence type="ECO:0000256" key="7">
    <source>
        <dbReference type="ARBA" id="ARBA00038093"/>
    </source>
</evidence>
<accession>A0ABV1QMJ6</accession>
<evidence type="ECO:0000313" key="10">
    <source>
        <dbReference type="EMBL" id="MER2250597.1"/>
    </source>
</evidence>
<feature type="binding site" evidence="8">
    <location>
        <position position="5"/>
    </location>
    <ligand>
        <name>Mg(2+)</name>
        <dbReference type="ChEBI" id="CHEBI:18420"/>
    </ligand>
</feature>
<dbReference type="SUPFAM" id="SSF88723">
    <property type="entry name" value="PIN domain-like"/>
    <property type="match status" value="1"/>
</dbReference>
<feature type="domain" description="PIN" evidence="9">
    <location>
        <begin position="2"/>
        <end position="127"/>
    </location>
</feature>
<dbReference type="InterPro" id="IPR002716">
    <property type="entry name" value="PIN_dom"/>
</dbReference>
<comment type="similarity">
    <text evidence="7 8">Belongs to the PINc/VapC protein family.</text>
</comment>
<evidence type="ECO:0000256" key="4">
    <source>
        <dbReference type="ARBA" id="ARBA00022723"/>
    </source>
</evidence>
<keyword evidence="4 8" id="KW-0479">Metal-binding</keyword>
<name>A0ABV1QMJ6_9HYPH</name>
<dbReference type="InterPro" id="IPR022907">
    <property type="entry name" value="VapC_family"/>
</dbReference>
<gene>
    <name evidence="8" type="primary">vapC</name>
    <name evidence="10" type="ORF">ABS772_11810</name>
</gene>
<keyword evidence="5 8" id="KW-0378">Hydrolase</keyword>
<dbReference type="HAMAP" id="MF_00265">
    <property type="entry name" value="VapC_Nob1"/>
    <property type="match status" value="1"/>
</dbReference>
<dbReference type="InterPro" id="IPR029060">
    <property type="entry name" value="PIN-like_dom_sf"/>
</dbReference>
<comment type="caution">
    <text evidence="10">The sequence shown here is derived from an EMBL/GenBank/DDBJ whole genome shotgun (WGS) entry which is preliminary data.</text>
</comment>
<comment type="function">
    <text evidence="8">Toxic component of a toxin-antitoxin (TA) system. An RNase.</text>
</comment>
<reference evidence="10 11" key="1">
    <citation type="submission" date="2024-06" db="EMBL/GenBank/DDBJ databases">
        <authorList>
            <person name="Campbell A.G."/>
        </authorList>
    </citation>
    <scope>NUCLEOTIDE SEQUENCE [LARGE SCALE GENOMIC DNA]</scope>
    <source>
        <strain evidence="10 11">EM12</strain>
    </source>
</reference>
<evidence type="ECO:0000256" key="6">
    <source>
        <dbReference type="ARBA" id="ARBA00022842"/>
    </source>
</evidence>
<dbReference type="Pfam" id="PF01850">
    <property type="entry name" value="PIN"/>
    <property type="match status" value="1"/>
</dbReference>
<organism evidence="10 11">
    <name type="scientific">Methylorubrum podarium</name>
    <dbReference type="NCBI Taxonomy" id="200476"/>
    <lineage>
        <taxon>Bacteria</taxon>
        <taxon>Pseudomonadati</taxon>
        <taxon>Pseudomonadota</taxon>
        <taxon>Alphaproteobacteria</taxon>
        <taxon>Hyphomicrobiales</taxon>
        <taxon>Methylobacteriaceae</taxon>
        <taxon>Methylorubrum</taxon>
    </lineage>
</organism>
<dbReference type="InterPro" id="IPR050556">
    <property type="entry name" value="Type_II_TA_system_RNase"/>
</dbReference>